<keyword evidence="2" id="KW-1185">Reference proteome</keyword>
<proteinExistence type="predicted"/>
<reference evidence="1" key="1">
    <citation type="submission" date="2020-05" db="EMBL/GenBank/DDBJ databases">
        <title>Large-scale comparative analyses of tick genomes elucidate their genetic diversity and vector capacities.</title>
        <authorList>
            <person name="Jia N."/>
            <person name="Wang J."/>
            <person name="Shi W."/>
            <person name="Du L."/>
            <person name="Sun Y."/>
            <person name="Zhan W."/>
            <person name="Jiang J."/>
            <person name="Wang Q."/>
            <person name="Zhang B."/>
            <person name="Ji P."/>
            <person name="Sakyi L.B."/>
            <person name="Cui X."/>
            <person name="Yuan T."/>
            <person name="Jiang B."/>
            <person name="Yang W."/>
            <person name="Lam T.T.-Y."/>
            <person name="Chang Q."/>
            <person name="Ding S."/>
            <person name="Wang X."/>
            <person name="Zhu J."/>
            <person name="Ruan X."/>
            <person name="Zhao L."/>
            <person name="Wei J."/>
            <person name="Que T."/>
            <person name="Du C."/>
            <person name="Cheng J."/>
            <person name="Dai P."/>
            <person name="Han X."/>
            <person name="Huang E."/>
            <person name="Gao Y."/>
            <person name="Liu J."/>
            <person name="Shao H."/>
            <person name="Ye R."/>
            <person name="Li L."/>
            <person name="Wei W."/>
            <person name="Wang X."/>
            <person name="Wang C."/>
            <person name="Yang T."/>
            <person name="Huo Q."/>
            <person name="Li W."/>
            <person name="Guo W."/>
            <person name="Chen H."/>
            <person name="Zhou L."/>
            <person name="Ni X."/>
            <person name="Tian J."/>
            <person name="Zhou Y."/>
            <person name="Sheng Y."/>
            <person name="Liu T."/>
            <person name="Pan Y."/>
            <person name="Xia L."/>
            <person name="Li J."/>
            <person name="Zhao F."/>
            <person name="Cao W."/>
        </authorList>
    </citation>
    <scope>NUCLEOTIDE SEQUENCE</scope>
    <source>
        <strain evidence="1">Hyas-2018</strain>
    </source>
</reference>
<evidence type="ECO:0000313" key="2">
    <source>
        <dbReference type="Proteomes" id="UP000821845"/>
    </source>
</evidence>
<gene>
    <name evidence="1" type="ORF">HPB50_007196</name>
</gene>
<accession>A0ACB7TC46</accession>
<dbReference type="EMBL" id="CM023481">
    <property type="protein sequence ID" value="KAH6945092.1"/>
    <property type="molecule type" value="Genomic_DNA"/>
</dbReference>
<evidence type="ECO:0000313" key="1">
    <source>
        <dbReference type="EMBL" id="KAH6945092.1"/>
    </source>
</evidence>
<protein>
    <submittedName>
        <fullName evidence="1">Uncharacterized protein</fullName>
    </submittedName>
</protein>
<dbReference type="Proteomes" id="UP000821845">
    <property type="component" value="Chromosome 1"/>
</dbReference>
<name>A0ACB7TC46_HYAAI</name>
<sequence>MSASIFLRVFIWIGCLIGFLYQTSSMLTIFFDYPFSVTLVEDVRRNLLFPAATVCLHRWIDISKLCHQYISQCAGEEEKLLDPERWHFLRKEVTTRMAVAHLPDELFQCHMRSKVTECATFTCNSAYPNEMCYTIENYQWTNSQHPMQQCESPWNYELLFRASWDRNATVALAEPEALPLVLHSPYSCPPDKLSSVMIQPGMTYTIAVSQEKVERLPAPYKSSCTDYISMGNQKKYFGYYTQDICVQNCEMQLEMRHCQCVRTHHEFAATFGGLICDVIRDDICTRKVENLAIYQLCLSRCRVACHDKFSFIIKFSSDTQRVLQYQPNLSIVEAFGYFGGYIGIWLGFSLLSVLLNLEAHMAKAFDKRMQRIKAADEPVTVFRLKQRF</sequence>
<organism evidence="1 2">
    <name type="scientific">Hyalomma asiaticum</name>
    <name type="common">Tick</name>
    <dbReference type="NCBI Taxonomy" id="266040"/>
    <lineage>
        <taxon>Eukaryota</taxon>
        <taxon>Metazoa</taxon>
        <taxon>Ecdysozoa</taxon>
        <taxon>Arthropoda</taxon>
        <taxon>Chelicerata</taxon>
        <taxon>Arachnida</taxon>
        <taxon>Acari</taxon>
        <taxon>Parasitiformes</taxon>
        <taxon>Ixodida</taxon>
        <taxon>Ixodoidea</taxon>
        <taxon>Ixodidae</taxon>
        <taxon>Hyalomminae</taxon>
        <taxon>Hyalomma</taxon>
    </lineage>
</organism>
<comment type="caution">
    <text evidence="1">The sequence shown here is derived from an EMBL/GenBank/DDBJ whole genome shotgun (WGS) entry which is preliminary data.</text>
</comment>